<evidence type="ECO:0000313" key="2">
    <source>
        <dbReference type="EMBL" id="QUD90853.1"/>
    </source>
</evidence>
<dbReference type="EMBL" id="CP073078">
    <property type="protein sequence ID" value="QUD90853.1"/>
    <property type="molecule type" value="Genomic_DNA"/>
</dbReference>
<dbReference type="AlphaFoldDB" id="A0A975G498"/>
<dbReference type="KEGG" id="caul:KCG34_19280"/>
<dbReference type="RefSeq" id="WP_211940899.1">
    <property type="nucleotide sequence ID" value="NZ_CP073078.1"/>
</dbReference>
<feature type="signal peptide" evidence="1">
    <location>
        <begin position="1"/>
        <end position="27"/>
    </location>
</feature>
<keyword evidence="1" id="KW-0732">Signal</keyword>
<proteinExistence type="predicted"/>
<dbReference type="Proteomes" id="UP000676409">
    <property type="component" value="Chromosome"/>
</dbReference>
<feature type="chain" id="PRO_5037169814" evidence="1">
    <location>
        <begin position="28"/>
        <end position="485"/>
    </location>
</feature>
<protein>
    <submittedName>
        <fullName evidence="2">Uncharacterized protein</fullName>
    </submittedName>
</protein>
<organism evidence="2 3">
    <name type="scientific">Phenylobacterium montanum</name>
    <dbReference type="NCBI Taxonomy" id="2823693"/>
    <lineage>
        <taxon>Bacteria</taxon>
        <taxon>Pseudomonadati</taxon>
        <taxon>Pseudomonadota</taxon>
        <taxon>Alphaproteobacteria</taxon>
        <taxon>Caulobacterales</taxon>
        <taxon>Caulobacteraceae</taxon>
        <taxon>Phenylobacterium</taxon>
    </lineage>
</organism>
<reference evidence="2" key="1">
    <citation type="submission" date="2021-04" db="EMBL/GenBank/DDBJ databases">
        <title>The complete genome sequence of Caulobacter sp. S6.</title>
        <authorList>
            <person name="Tang Y."/>
            <person name="Ouyang W."/>
            <person name="Liu Q."/>
            <person name="Huang B."/>
            <person name="Guo Z."/>
            <person name="Lei P."/>
        </authorList>
    </citation>
    <scope>NUCLEOTIDE SEQUENCE</scope>
    <source>
        <strain evidence="2">S6</strain>
    </source>
</reference>
<sequence length="485" mass="49000">MTISRRVSRYGLCATALVLATAGYASAQVEVQSLTKLDLFSAGRDAGFGQDVWKGTSADLARSVIPVLASRPLSPATTSLARRLLAQSATAPDGAGADADLAAARVKALLALGEAPLVDSILDRTPNLSQNALLSQAAAEAALDLGKDDKACAIGEALTEGRGGIYWLRLRAYCQIVAGKTDAAQLTFTLANQQAKDPALARLMTAAISGAGDPGPASLHSGLEYALSRRLKLDLAPALATASPAVADQVTDSLAAAPPPGAAGAAPPEADMIAKLKAAKGFPAFVAAAKLARPAIASLVQTKAPIADPLLEARAALAAGDVDDAQAIRTVLTQPGAPQVDPLSLAILDAALAAAVGKPDSPTLDRLIERGGVGDAKARVRGQAASAIFAALGGEMSDQARAQFAGFDFRHGDASAARLMLLETDAEAGRVGETALLALSVAEAGGAAGPAASDRARIIQALARVGRKADAQAFAVEGLLSLEAR</sequence>
<evidence type="ECO:0000313" key="3">
    <source>
        <dbReference type="Proteomes" id="UP000676409"/>
    </source>
</evidence>
<gene>
    <name evidence="2" type="ORF">KCG34_19280</name>
</gene>
<keyword evidence="3" id="KW-1185">Reference proteome</keyword>
<evidence type="ECO:0000256" key="1">
    <source>
        <dbReference type="SAM" id="SignalP"/>
    </source>
</evidence>
<name>A0A975G498_9CAUL</name>
<accession>A0A975G498</accession>